<dbReference type="Proteomes" id="UP000299102">
    <property type="component" value="Unassembled WGS sequence"/>
</dbReference>
<protein>
    <submittedName>
        <fullName evidence="1">Uncharacterized protein</fullName>
    </submittedName>
</protein>
<comment type="caution">
    <text evidence="1">The sequence shown here is derived from an EMBL/GenBank/DDBJ whole genome shotgun (WGS) entry which is preliminary data.</text>
</comment>
<evidence type="ECO:0000313" key="1">
    <source>
        <dbReference type="EMBL" id="GBP66369.1"/>
    </source>
</evidence>
<dbReference type="AlphaFoldDB" id="A0A4C1XVT7"/>
<organism evidence="1 2">
    <name type="scientific">Eumeta variegata</name>
    <name type="common">Bagworm moth</name>
    <name type="synonym">Eumeta japonica</name>
    <dbReference type="NCBI Taxonomy" id="151549"/>
    <lineage>
        <taxon>Eukaryota</taxon>
        <taxon>Metazoa</taxon>
        <taxon>Ecdysozoa</taxon>
        <taxon>Arthropoda</taxon>
        <taxon>Hexapoda</taxon>
        <taxon>Insecta</taxon>
        <taxon>Pterygota</taxon>
        <taxon>Neoptera</taxon>
        <taxon>Endopterygota</taxon>
        <taxon>Lepidoptera</taxon>
        <taxon>Glossata</taxon>
        <taxon>Ditrysia</taxon>
        <taxon>Tineoidea</taxon>
        <taxon>Psychidae</taxon>
        <taxon>Oiketicinae</taxon>
        <taxon>Eumeta</taxon>
    </lineage>
</organism>
<keyword evidence="2" id="KW-1185">Reference proteome</keyword>
<gene>
    <name evidence="1" type="ORF">EVAR_88479_1</name>
</gene>
<dbReference type="EMBL" id="BGZK01000955">
    <property type="protein sequence ID" value="GBP66369.1"/>
    <property type="molecule type" value="Genomic_DNA"/>
</dbReference>
<proteinExistence type="predicted"/>
<accession>A0A4C1XVT7</accession>
<reference evidence="1 2" key="1">
    <citation type="journal article" date="2019" name="Commun. Biol.">
        <title>The bagworm genome reveals a unique fibroin gene that provides high tensile strength.</title>
        <authorList>
            <person name="Kono N."/>
            <person name="Nakamura H."/>
            <person name="Ohtoshi R."/>
            <person name="Tomita M."/>
            <person name="Numata K."/>
            <person name="Arakawa K."/>
        </authorList>
    </citation>
    <scope>NUCLEOTIDE SEQUENCE [LARGE SCALE GENOMIC DNA]</scope>
</reference>
<evidence type="ECO:0000313" key="2">
    <source>
        <dbReference type="Proteomes" id="UP000299102"/>
    </source>
</evidence>
<sequence>MTSPGLRVSVGGGDRPPFWWLILLRCAVKTICYHRANFYFTRSRNSFHPRLRPHGMSLFVFFLSTGHAINHNSDLGPALDRDPSHVLDSDPSSTLDPVSDLDLDPGSALTRLKPWVRGRLEELGGVGRSATSRVSVQYSGGIHGALVGDVIHPASDVLDEFRYGLIQRSQAITSFKTYYPAPTIIHRTMFCWAWILFFCDMEQSAYHAGAAFVSRERM</sequence>
<dbReference type="OrthoDB" id="7509750at2759"/>
<name>A0A4C1XVT7_EUMVA</name>